<name>A0ABZ2ETH5_9FIRM</name>
<dbReference type="SUPFAM" id="SSF55785">
    <property type="entry name" value="PYP-like sensor domain (PAS domain)"/>
    <property type="match status" value="1"/>
</dbReference>
<organism evidence="3 4">
    <name type="scientific">Terrisporobacter glycolicus ATCC 14880 = DSM 1288</name>
    <dbReference type="NCBI Taxonomy" id="1121315"/>
    <lineage>
        <taxon>Bacteria</taxon>
        <taxon>Bacillati</taxon>
        <taxon>Bacillota</taxon>
        <taxon>Clostridia</taxon>
        <taxon>Peptostreptococcales</taxon>
        <taxon>Peptostreptococcaceae</taxon>
        <taxon>Terrisporobacter</taxon>
    </lineage>
</organism>
<dbReference type="PROSITE" id="PS50112">
    <property type="entry name" value="PAS"/>
    <property type="match status" value="1"/>
</dbReference>
<dbReference type="PANTHER" id="PTHR45138:SF9">
    <property type="entry name" value="DIGUANYLATE CYCLASE DGCM-RELATED"/>
    <property type="match status" value="1"/>
</dbReference>
<dbReference type="Pfam" id="PF13188">
    <property type="entry name" value="PAS_8"/>
    <property type="match status" value="1"/>
</dbReference>
<evidence type="ECO:0000259" key="2">
    <source>
        <dbReference type="PROSITE" id="PS50887"/>
    </source>
</evidence>
<evidence type="ECO:0000313" key="4">
    <source>
        <dbReference type="Proteomes" id="UP001348492"/>
    </source>
</evidence>
<dbReference type="SMART" id="SM00267">
    <property type="entry name" value="GGDEF"/>
    <property type="match status" value="1"/>
</dbReference>
<dbReference type="RefSeq" id="WP_018589549.1">
    <property type="nucleotide sequence ID" value="NZ_CP117523.1"/>
</dbReference>
<keyword evidence="4" id="KW-1185">Reference proteome</keyword>
<dbReference type="NCBIfam" id="TIGR00254">
    <property type="entry name" value="GGDEF"/>
    <property type="match status" value="1"/>
</dbReference>
<dbReference type="Proteomes" id="UP001348492">
    <property type="component" value="Chromosome"/>
</dbReference>
<dbReference type="CDD" id="cd01949">
    <property type="entry name" value="GGDEF"/>
    <property type="match status" value="1"/>
</dbReference>
<accession>A0ABZ2ETH5</accession>
<dbReference type="Gene3D" id="3.30.450.20">
    <property type="entry name" value="PAS domain"/>
    <property type="match status" value="2"/>
</dbReference>
<dbReference type="EMBL" id="CP117523">
    <property type="protein sequence ID" value="WWD83096.1"/>
    <property type="molecule type" value="Genomic_DNA"/>
</dbReference>
<dbReference type="PANTHER" id="PTHR45138">
    <property type="entry name" value="REGULATORY COMPONENTS OF SENSORY TRANSDUCTION SYSTEM"/>
    <property type="match status" value="1"/>
</dbReference>
<protein>
    <recommendedName>
        <fullName evidence="5">Diguanylate cyclase (GGDEF) domain protein</fullName>
    </recommendedName>
</protein>
<evidence type="ECO:0000259" key="1">
    <source>
        <dbReference type="PROSITE" id="PS50112"/>
    </source>
</evidence>
<dbReference type="PROSITE" id="PS50887">
    <property type="entry name" value="GGDEF"/>
    <property type="match status" value="1"/>
</dbReference>
<dbReference type="InterPro" id="IPR000014">
    <property type="entry name" value="PAS"/>
</dbReference>
<gene>
    <name evidence="3" type="ORF">TEGL_15000</name>
</gene>
<evidence type="ECO:0008006" key="5">
    <source>
        <dbReference type="Google" id="ProtNLM"/>
    </source>
</evidence>
<dbReference type="InterPro" id="IPR029787">
    <property type="entry name" value="Nucleotide_cyclase"/>
</dbReference>
<sequence length="394" mass="45635">MDSNTIINILDNQKNGIIIINKCKEVLYVNKTTRKLLGNDLNQLLGDYLNCKNTIIEKVHCQNTSKCKDCIINNTIDNVIQTKEEQVLNSIKVSKNNMKIELSMKISLYEDQYVLIELFNLDIENNQMNFLALLADKSKDIMFFKNEKLRYVYINKTYADFLNKDTDYIIGKRDIDLVNENLLDKNLYEQCLVGDYETLEKGSYYCVETLGENYFRVSKEKIDGGVLCIARDITDELKAIKKSEKDQLTGIYNRNKFQDIINKIYLNKEDEYYLALIDLDDLRNLNNKYGHLKGDKYLRTVGKILKEESGGMFFRIGGDEFAGLISGKEVSPQLVLENIFKKIDETDLNPKLSLSVGVSKFNINKDYKENYEIADRILYEVKKKGKGKFIINDV</sequence>
<dbReference type="InterPro" id="IPR050469">
    <property type="entry name" value="Diguanylate_Cyclase"/>
</dbReference>
<evidence type="ECO:0000313" key="3">
    <source>
        <dbReference type="EMBL" id="WWD83096.1"/>
    </source>
</evidence>
<dbReference type="Gene3D" id="3.30.70.270">
    <property type="match status" value="1"/>
</dbReference>
<dbReference type="InterPro" id="IPR043128">
    <property type="entry name" value="Rev_trsase/Diguanyl_cyclase"/>
</dbReference>
<dbReference type="SUPFAM" id="SSF55073">
    <property type="entry name" value="Nucleotide cyclase"/>
    <property type="match status" value="1"/>
</dbReference>
<dbReference type="InterPro" id="IPR035965">
    <property type="entry name" value="PAS-like_dom_sf"/>
</dbReference>
<proteinExistence type="predicted"/>
<feature type="domain" description="GGDEF" evidence="2">
    <location>
        <begin position="270"/>
        <end position="394"/>
    </location>
</feature>
<feature type="domain" description="PAS" evidence="1">
    <location>
        <begin position="2"/>
        <end position="79"/>
    </location>
</feature>
<reference evidence="3 4" key="1">
    <citation type="journal article" date="2023" name="PLoS ONE">
        <title>Genome-based metabolic and phylogenomic analysis of three Terrisporobacter species.</title>
        <authorList>
            <person name="Boer T."/>
            <person name="Bengelsdorf F.R."/>
            <person name="Bomeke M."/>
            <person name="Daniel R."/>
            <person name="Poehlein A."/>
        </authorList>
    </citation>
    <scope>NUCLEOTIDE SEQUENCE [LARGE SCALE GENOMIC DNA]</scope>
    <source>
        <strain evidence="3 4">DSM 1288</strain>
    </source>
</reference>
<dbReference type="InterPro" id="IPR000160">
    <property type="entry name" value="GGDEF_dom"/>
</dbReference>
<dbReference type="Pfam" id="PF00990">
    <property type="entry name" value="GGDEF"/>
    <property type="match status" value="1"/>
</dbReference>